<evidence type="ECO:0000313" key="1">
    <source>
        <dbReference type="EMBL" id="JAH44280.1"/>
    </source>
</evidence>
<name>A0A0E9SUH8_ANGAN</name>
<organism evidence="1">
    <name type="scientific">Anguilla anguilla</name>
    <name type="common">European freshwater eel</name>
    <name type="synonym">Muraena anguilla</name>
    <dbReference type="NCBI Taxonomy" id="7936"/>
    <lineage>
        <taxon>Eukaryota</taxon>
        <taxon>Metazoa</taxon>
        <taxon>Chordata</taxon>
        <taxon>Craniata</taxon>
        <taxon>Vertebrata</taxon>
        <taxon>Euteleostomi</taxon>
        <taxon>Actinopterygii</taxon>
        <taxon>Neopterygii</taxon>
        <taxon>Teleostei</taxon>
        <taxon>Anguilliformes</taxon>
        <taxon>Anguillidae</taxon>
        <taxon>Anguilla</taxon>
    </lineage>
</organism>
<dbReference type="EMBL" id="GBXM01064297">
    <property type="protein sequence ID" value="JAH44280.1"/>
    <property type="molecule type" value="Transcribed_RNA"/>
</dbReference>
<protein>
    <submittedName>
        <fullName evidence="1">Uncharacterized protein</fullName>
    </submittedName>
</protein>
<dbReference type="AlphaFoldDB" id="A0A0E9SUH8"/>
<reference evidence="1" key="1">
    <citation type="submission" date="2014-11" db="EMBL/GenBank/DDBJ databases">
        <authorList>
            <person name="Amaro Gonzalez C."/>
        </authorList>
    </citation>
    <scope>NUCLEOTIDE SEQUENCE</scope>
</reference>
<reference evidence="1" key="2">
    <citation type="journal article" date="2015" name="Fish Shellfish Immunol.">
        <title>Early steps in the European eel (Anguilla anguilla)-Vibrio vulnificus interaction in the gills: Role of the RtxA13 toxin.</title>
        <authorList>
            <person name="Callol A."/>
            <person name="Pajuelo D."/>
            <person name="Ebbesson L."/>
            <person name="Teles M."/>
            <person name="MacKenzie S."/>
            <person name="Amaro C."/>
        </authorList>
    </citation>
    <scope>NUCLEOTIDE SEQUENCE</scope>
</reference>
<accession>A0A0E9SUH8</accession>
<proteinExistence type="predicted"/>
<sequence>MKLHHWSAELRSHTIGRITCVLGPTIY</sequence>